<name>A0A4U5NCR8_STECR</name>
<dbReference type="EMBL" id="AZBU02000004">
    <property type="protein sequence ID" value="TKR80313.1"/>
    <property type="molecule type" value="Genomic_DNA"/>
</dbReference>
<feature type="signal peptide" evidence="2">
    <location>
        <begin position="1"/>
        <end position="16"/>
    </location>
</feature>
<dbReference type="Proteomes" id="UP000298663">
    <property type="component" value="Unassembled WGS sequence"/>
</dbReference>
<evidence type="ECO:0000313" key="4">
    <source>
        <dbReference type="Proteomes" id="UP000298663"/>
    </source>
</evidence>
<sequence>MRSPILWFVFVAGVAGIRHLTCHFTMRDFFGNYVNVMRKCPPGTSYCASRVINSTGWNSLVIDYFDWYCENENNVSRHLRTTIPPTEGCYTYSPTRDEHVCFCDRDFCNEKASTERIFLRHVEREEKFHAQRMREMALQEQLIRQQKILQHPHRKLAHQIEVPPPFIPQHVPSQPPPNPPFIPQHAPPPPPPNPPNVPTPPPPPHPPLTRRIPHAKRLPHRPVEATEATENQFPLQPADIHRITVTRVGDAENPDEEVRENVSDAYADDIATLAPIEPEVRELTSAEMASKHSAPKQSKSRTRRIQ</sequence>
<dbReference type="OrthoDB" id="5874201at2759"/>
<dbReference type="AlphaFoldDB" id="A0A4U5NCR8"/>
<reference evidence="3 4" key="1">
    <citation type="journal article" date="2015" name="Genome Biol.">
        <title>Comparative genomics of Steinernema reveals deeply conserved gene regulatory networks.</title>
        <authorList>
            <person name="Dillman A.R."/>
            <person name="Macchietto M."/>
            <person name="Porter C.F."/>
            <person name="Rogers A."/>
            <person name="Williams B."/>
            <person name="Antoshechkin I."/>
            <person name="Lee M.M."/>
            <person name="Goodwin Z."/>
            <person name="Lu X."/>
            <person name="Lewis E.E."/>
            <person name="Goodrich-Blair H."/>
            <person name="Stock S.P."/>
            <person name="Adams B.J."/>
            <person name="Sternberg P.W."/>
            <person name="Mortazavi A."/>
        </authorList>
    </citation>
    <scope>NUCLEOTIDE SEQUENCE [LARGE SCALE GENOMIC DNA]</scope>
    <source>
        <strain evidence="3 4">ALL</strain>
    </source>
</reference>
<organism evidence="3 4">
    <name type="scientific">Steinernema carpocapsae</name>
    <name type="common">Entomopathogenic nematode</name>
    <dbReference type="NCBI Taxonomy" id="34508"/>
    <lineage>
        <taxon>Eukaryota</taxon>
        <taxon>Metazoa</taxon>
        <taxon>Ecdysozoa</taxon>
        <taxon>Nematoda</taxon>
        <taxon>Chromadorea</taxon>
        <taxon>Rhabditida</taxon>
        <taxon>Tylenchina</taxon>
        <taxon>Panagrolaimomorpha</taxon>
        <taxon>Strongyloidoidea</taxon>
        <taxon>Steinernematidae</taxon>
        <taxon>Steinernema</taxon>
    </lineage>
</organism>
<keyword evidence="4" id="KW-1185">Reference proteome</keyword>
<accession>A0A4U5NCR8</accession>
<evidence type="ECO:0000256" key="2">
    <source>
        <dbReference type="SAM" id="SignalP"/>
    </source>
</evidence>
<feature type="region of interest" description="Disordered" evidence="1">
    <location>
        <begin position="283"/>
        <end position="306"/>
    </location>
</feature>
<feature type="chain" id="PRO_5020752855" evidence="2">
    <location>
        <begin position="17"/>
        <end position="306"/>
    </location>
</feature>
<feature type="compositionally biased region" description="Pro residues" evidence="1">
    <location>
        <begin position="164"/>
        <end position="207"/>
    </location>
</feature>
<evidence type="ECO:0000256" key="1">
    <source>
        <dbReference type="SAM" id="MobiDB-lite"/>
    </source>
</evidence>
<evidence type="ECO:0000313" key="3">
    <source>
        <dbReference type="EMBL" id="TKR80313.1"/>
    </source>
</evidence>
<feature type="region of interest" description="Disordered" evidence="1">
    <location>
        <begin position="164"/>
        <end position="212"/>
    </location>
</feature>
<reference evidence="3 4" key="2">
    <citation type="journal article" date="2019" name="G3 (Bethesda)">
        <title>Hybrid Assembly of the Genome of the Entomopathogenic Nematode Steinernema carpocapsae Identifies the X-Chromosome.</title>
        <authorList>
            <person name="Serra L."/>
            <person name="Macchietto M."/>
            <person name="Macias-Munoz A."/>
            <person name="McGill C.J."/>
            <person name="Rodriguez I.M."/>
            <person name="Rodriguez B."/>
            <person name="Murad R."/>
            <person name="Mortazavi A."/>
        </authorList>
    </citation>
    <scope>NUCLEOTIDE SEQUENCE [LARGE SCALE GENOMIC DNA]</scope>
    <source>
        <strain evidence="3 4">ALL</strain>
    </source>
</reference>
<proteinExistence type="predicted"/>
<protein>
    <submittedName>
        <fullName evidence="3">Uncharacterized protein</fullName>
    </submittedName>
</protein>
<gene>
    <name evidence="3" type="ORF">L596_014402</name>
</gene>
<keyword evidence="2" id="KW-0732">Signal</keyword>
<comment type="caution">
    <text evidence="3">The sequence shown here is derived from an EMBL/GenBank/DDBJ whole genome shotgun (WGS) entry which is preliminary data.</text>
</comment>